<sequence>MLVLTDRKHVRVGGKAVFKDYNLSRHYETKQKHVEKYKNLTDAERARTSEALLANLQEQQGFFAKLDTSRDAATKTSFVISHKIAKNRGQSSQLASDRQGNRTF</sequence>
<dbReference type="PANTHER" id="PTHR45913">
    <property type="entry name" value="EPM2A-INTERACTING PROTEIN 1"/>
    <property type="match status" value="1"/>
</dbReference>
<gene>
    <name evidence="1" type="ORF">FSCOSCO3_A036080</name>
</gene>
<dbReference type="EMBL" id="CAWUFR010000059">
    <property type="protein sequence ID" value="CAK6962611.1"/>
    <property type="molecule type" value="Genomic_DNA"/>
</dbReference>
<organism evidence="1 2">
    <name type="scientific">Scomber scombrus</name>
    <name type="common">Atlantic mackerel</name>
    <name type="synonym">Scomber vernalis</name>
    <dbReference type="NCBI Taxonomy" id="13677"/>
    <lineage>
        <taxon>Eukaryota</taxon>
        <taxon>Metazoa</taxon>
        <taxon>Chordata</taxon>
        <taxon>Craniata</taxon>
        <taxon>Vertebrata</taxon>
        <taxon>Euteleostomi</taxon>
        <taxon>Actinopterygii</taxon>
        <taxon>Neopterygii</taxon>
        <taxon>Teleostei</taxon>
        <taxon>Neoteleostei</taxon>
        <taxon>Acanthomorphata</taxon>
        <taxon>Pelagiaria</taxon>
        <taxon>Scombriformes</taxon>
        <taxon>Scombridae</taxon>
        <taxon>Scomber</taxon>
    </lineage>
</organism>
<dbReference type="Proteomes" id="UP001314229">
    <property type="component" value="Unassembled WGS sequence"/>
</dbReference>
<comment type="caution">
    <text evidence="1">The sequence shown here is derived from an EMBL/GenBank/DDBJ whole genome shotgun (WGS) entry which is preliminary data.</text>
</comment>
<evidence type="ECO:0000313" key="1">
    <source>
        <dbReference type="EMBL" id="CAK6962611.1"/>
    </source>
</evidence>
<dbReference type="PANTHER" id="PTHR45913:SF9">
    <property type="entry name" value="GENERAL TRANSCRIPTION FACTOR II-I REPEAT DOMAIN-CONTAINING PROTEIN 2-LIKE-RELATED"/>
    <property type="match status" value="1"/>
</dbReference>
<accession>A0AAV1NWR6</accession>
<protein>
    <submittedName>
        <fullName evidence="1">General transcription factor II-I repeat domain-containing protein 2-like</fullName>
    </submittedName>
</protein>
<name>A0AAV1NWR6_SCOSC</name>
<evidence type="ECO:0000313" key="2">
    <source>
        <dbReference type="Proteomes" id="UP001314229"/>
    </source>
</evidence>
<keyword evidence="2" id="KW-1185">Reference proteome</keyword>
<dbReference type="AlphaFoldDB" id="A0AAV1NWR6"/>
<proteinExistence type="predicted"/>
<reference evidence="1 2" key="1">
    <citation type="submission" date="2024-01" db="EMBL/GenBank/DDBJ databases">
        <authorList>
            <person name="Alioto T."/>
            <person name="Alioto T."/>
            <person name="Gomez Garrido J."/>
        </authorList>
    </citation>
    <scope>NUCLEOTIDE SEQUENCE [LARGE SCALE GENOMIC DNA]</scope>
</reference>